<keyword evidence="4" id="KW-1185">Reference proteome</keyword>
<name>A0A9P5PWQ0_9AGAR</name>
<dbReference type="Proteomes" id="UP000772434">
    <property type="component" value="Unassembled WGS sequence"/>
</dbReference>
<gene>
    <name evidence="3" type="ORF">BDP27DRAFT_1288287</name>
</gene>
<feature type="transmembrane region" description="Helical" evidence="2">
    <location>
        <begin position="205"/>
        <end position="229"/>
    </location>
</feature>
<feature type="region of interest" description="Disordered" evidence="1">
    <location>
        <begin position="173"/>
        <end position="197"/>
    </location>
</feature>
<sequence length="308" mass="32736">MLSAQYQYSISGLINTDSLLIEHHGYRWRLSIPCPPASSFQTLVDDNDPRITYSGGWTNAGDPGFECEGTTHGAEGANVTATLNFNGVGVQVFGTVGTPDGSPSSTYQVDSLPASTFVFNANSQTNYHIPFYASPLLNAGNHTLVITSLGNNNSRIWLDYILYYPTTNELVSNSSEPSIPSTSTSSTSASSSATNTTHGASTNTVAIVGGVLGSVVGIILAIIFAYIILRWRRKHAYQSVAVTPFDHGLVANTAIPTHSVSASTASMPATWTNPISPVTTTSASQSNPIYAQEALMVSEYRSPPIYEP</sequence>
<dbReference type="AlphaFoldDB" id="A0A9P5PWQ0"/>
<evidence type="ECO:0000313" key="3">
    <source>
        <dbReference type="EMBL" id="KAF9073896.1"/>
    </source>
</evidence>
<evidence type="ECO:0000256" key="2">
    <source>
        <dbReference type="SAM" id="Phobius"/>
    </source>
</evidence>
<protein>
    <submittedName>
        <fullName evidence="3">Uncharacterized protein</fullName>
    </submittedName>
</protein>
<keyword evidence="2" id="KW-1133">Transmembrane helix</keyword>
<keyword evidence="2" id="KW-0472">Membrane</keyword>
<accession>A0A9P5PWQ0</accession>
<comment type="caution">
    <text evidence="3">The sequence shown here is derived from an EMBL/GenBank/DDBJ whole genome shotgun (WGS) entry which is preliminary data.</text>
</comment>
<dbReference type="EMBL" id="JADNRY010000015">
    <property type="protein sequence ID" value="KAF9073896.1"/>
    <property type="molecule type" value="Genomic_DNA"/>
</dbReference>
<reference evidence="3" key="1">
    <citation type="submission" date="2020-11" db="EMBL/GenBank/DDBJ databases">
        <authorList>
            <consortium name="DOE Joint Genome Institute"/>
            <person name="Ahrendt S."/>
            <person name="Riley R."/>
            <person name="Andreopoulos W."/>
            <person name="Labutti K."/>
            <person name="Pangilinan J."/>
            <person name="Ruiz-Duenas F.J."/>
            <person name="Barrasa J.M."/>
            <person name="Sanchez-Garcia M."/>
            <person name="Camarero S."/>
            <person name="Miyauchi S."/>
            <person name="Serrano A."/>
            <person name="Linde D."/>
            <person name="Babiker R."/>
            <person name="Drula E."/>
            <person name="Ayuso-Fernandez I."/>
            <person name="Pacheco R."/>
            <person name="Padilla G."/>
            <person name="Ferreira P."/>
            <person name="Barriuso J."/>
            <person name="Kellner H."/>
            <person name="Castanera R."/>
            <person name="Alfaro M."/>
            <person name="Ramirez L."/>
            <person name="Pisabarro A.G."/>
            <person name="Kuo A."/>
            <person name="Tritt A."/>
            <person name="Lipzen A."/>
            <person name="He G."/>
            <person name="Yan M."/>
            <person name="Ng V."/>
            <person name="Cullen D."/>
            <person name="Martin F."/>
            <person name="Rosso M.-N."/>
            <person name="Henrissat B."/>
            <person name="Hibbett D."/>
            <person name="Martinez A.T."/>
            <person name="Grigoriev I.V."/>
        </authorList>
    </citation>
    <scope>NUCLEOTIDE SEQUENCE</scope>
    <source>
        <strain evidence="3">AH 40177</strain>
    </source>
</reference>
<evidence type="ECO:0000313" key="4">
    <source>
        <dbReference type="Proteomes" id="UP000772434"/>
    </source>
</evidence>
<keyword evidence="2" id="KW-0812">Transmembrane</keyword>
<evidence type="ECO:0000256" key="1">
    <source>
        <dbReference type="SAM" id="MobiDB-lite"/>
    </source>
</evidence>
<proteinExistence type="predicted"/>
<dbReference type="Gene3D" id="2.60.120.260">
    <property type="entry name" value="Galactose-binding domain-like"/>
    <property type="match status" value="1"/>
</dbReference>
<organism evidence="3 4">
    <name type="scientific">Rhodocollybia butyracea</name>
    <dbReference type="NCBI Taxonomy" id="206335"/>
    <lineage>
        <taxon>Eukaryota</taxon>
        <taxon>Fungi</taxon>
        <taxon>Dikarya</taxon>
        <taxon>Basidiomycota</taxon>
        <taxon>Agaricomycotina</taxon>
        <taxon>Agaricomycetes</taxon>
        <taxon>Agaricomycetidae</taxon>
        <taxon>Agaricales</taxon>
        <taxon>Marasmiineae</taxon>
        <taxon>Omphalotaceae</taxon>
        <taxon>Rhodocollybia</taxon>
    </lineage>
</organism>
<dbReference type="OrthoDB" id="3265734at2759"/>